<dbReference type="InterPro" id="IPR005135">
    <property type="entry name" value="Endo/exonuclease/phosphatase"/>
</dbReference>
<dbReference type="Gene3D" id="3.60.10.10">
    <property type="entry name" value="Endonuclease/exonuclease/phosphatase"/>
    <property type="match status" value="1"/>
</dbReference>
<proteinExistence type="inferred from homology"/>
<evidence type="ECO:0000259" key="10">
    <source>
        <dbReference type="Pfam" id="PF03372"/>
    </source>
</evidence>
<dbReference type="SUPFAM" id="SSF56219">
    <property type="entry name" value="DNase I-like"/>
    <property type="match status" value="1"/>
</dbReference>
<reference evidence="11" key="1">
    <citation type="submission" date="2022-11" db="UniProtKB">
        <authorList>
            <consortium name="EnsemblMetazoa"/>
        </authorList>
    </citation>
    <scope>IDENTIFICATION</scope>
</reference>
<dbReference type="GO" id="GO:0006139">
    <property type="term" value="P:nucleobase-containing compound metabolic process"/>
    <property type="evidence" value="ECO:0007669"/>
    <property type="project" value="UniProtKB-ARBA"/>
</dbReference>
<comment type="subcellular location">
    <subcellularLocation>
        <location evidence="2">Cytoplasm</location>
    </subcellularLocation>
</comment>
<dbReference type="RefSeq" id="XP_038055592.1">
    <property type="nucleotide sequence ID" value="XM_038199664.1"/>
</dbReference>
<dbReference type="GeneID" id="119727668"/>
<dbReference type="InterPro" id="IPR036691">
    <property type="entry name" value="Endo/exonu/phosph_ase_sf"/>
</dbReference>
<evidence type="ECO:0000256" key="2">
    <source>
        <dbReference type="ARBA" id="ARBA00004496"/>
    </source>
</evidence>
<keyword evidence="8" id="KW-0090">Biological rhythms</keyword>
<keyword evidence="4" id="KW-0963">Cytoplasm</keyword>
<evidence type="ECO:0000256" key="8">
    <source>
        <dbReference type="ARBA" id="ARBA00023108"/>
    </source>
</evidence>
<dbReference type="PANTHER" id="PTHR12121">
    <property type="entry name" value="CARBON CATABOLITE REPRESSOR PROTEIN 4"/>
    <property type="match status" value="1"/>
</dbReference>
<evidence type="ECO:0000256" key="7">
    <source>
        <dbReference type="ARBA" id="ARBA00022842"/>
    </source>
</evidence>
<dbReference type="GO" id="GO:0000175">
    <property type="term" value="F:3'-5'-RNA exonuclease activity"/>
    <property type="evidence" value="ECO:0007669"/>
    <property type="project" value="TreeGrafter"/>
</dbReference>
<evidence type="ECO:0000256" key="1">
    <source>
        <dbReference type="ARBA" id="ARBA00001946"/>
    </source>
</evidence>
<sequence length="382" mass="42936">MEVALKSVYRNLFLVLARQLYRLVNIVMGRTTSRSRMPHSDILDHIPSGKMTSQQLLKHCIDAQNNQPSLLKRSFHLLSGEAVGGAEGQDSNTIRVMQWNILADALSDGADNFIKCPGEALQWDTRRISCLREILTYDPDIVCLQEVDHFQDFFRVQLERVGYQGIFKPKPDSPCLDCIHNNGPDGCAVFFKPEKFTLAGSTCPVLEVADRGSIWPTNQVAVLLRLKCKSPAEHHGKEFLVGTTHLKAKSSWHKLRHLQGVNLLEILEKQAGGCPVILCGDFNAEPTEDVYKAFEASKMALDSAYKCLSEDGNSEPSYTTWKIRPAGEVCHTIDYVWFSRNQLQPVKVLQLPSEEDVGKDRLPSYKYPSDHLSLVADFAFKT</sequence>
<dbReference type="Proteomes" id="UP000887568">
    <property type="component" value="Unplaced"/>
</dbReference>
<evidence type="ECO:0000256" key="4">
    <source>
        <dbReference type="ARBA" id="ARBA00022490"/>
    </source>
</evidence>
<accession>A0A913ZVM2</accession>
<dbReference type="OMA" id="EMSHPRR"/>
<comment type="cofactor">
    <cofactor evidence="1">
        <name>Mg(2+)</name>
        <dbReference type="ChEBI" id="CHEBI:18420"/>
    </cofactor>
</comment>
<keyword evidence="5" id="KW-0479">Metal-binding</keyword>
<evidence type="ECO:0000256" key="9">
    <source>
        <dbReference type="ARBA" id="ARBA00023807"/>
    </source>
</evidence>
<evidence type="ECO:0000256" key="3">
    <source>
        <dbReference type="ARBA" id="ARBA00010774"/>
    </source>
</evidence>
<protein>
    <recommendedName>
        <fullName evidence="9">Nocturnin</fullName>
    </recommendedName>
</protein>
<evidence type="ECO:0000256" key="5">
    <source>
        <dbReference type="ARBA" id="ARBA00022723"/>
    </source>
</evidence>
<comment type="similarity">
    <text evidence="3">Belongs to the CCR4/nocturin family.</text>
</comment>
<evidence type="ECO:0000256" key="6">
    <source>
        <dbReference type="ARBA" id="ARBA00022801"/>
    </source>
</evidence>
<evidence type="ECO:0000313" key="12">
    <source>
        <dbReference type="Proteomes" id="UP000887568"/>
    </source>
</evidence>
<dbReference type="EnsemblMetazoa" id="XM_038199664.1">
    <property type="protein sequence ID" value="XP_038055592.1"/>
    <property type="gene ID" value="LOC119727668"/>
</dbReference>
<dbReference type="AlphaFoldDB" id="A0A913ZVM2"/>
<dbReference type="GO" id="GO:0005737">
    <property type="term" value="C:cytoplasm"/>
    <property type="evidence" value="ECO:0007669"/>
    <property type="project" value="UniProtKB-SubCell"/>
</dbReference>
<dbReference type="InterPro" id="IPR050410">
    <property type="entry name" value="CCR4/nocturin_mRNA_transcr"/>
</dbReference>
<keyword evidence="12" id="KW-1185">Reference proteome</keyword>
<organism evidence="11 12">
    <name type="scientific">Patiria miniata</name>
    <name type="common">Bat star</name>
    <name type="synonym">Asterina miniata</name>
    <dbReference type="NCBI Taxonomy" id="46514"/>
    <lineage>
        <taxon>Eukaryota</taxon>
        <taxon>Metazoa</taxon>
        <taxon>Echinodermata</taxon>
        <taxon>Eleutherozoa</taxon>
        <taxon>Asterozoa</taxon>
        <taxon>Asteroidea</taxon>
        <taxon>Valvatacea</taxon>
        <taxon>Valvatida</taxon>
        <taxon>Asterinidae</taxon>
        <taxon>Patiria</taxon>
    </lineage>
</organism>
<name>A0A913ZVM2_PATMI</name>
<keyword evidence="7" id="KW-0460">Magnesium</keyword>
<feature type="domain" description="Endonuclease/exonuclease/phosphatase" evidence="10">
    <location>
        <begin position="97"/>
        <end position="371"/>
    </location>
</feature>
<dbReference type="PANTHER" id="PTHR12121:SF45">
    <property type="entry name" value="NOCTURNIN"/>
    <property type="match status" value="1"/>
</dbReference>
<evidence type="ECO:0000313" key="11">
    <source>
        <dbReference type="EnsemblMetazoa" id="XP_038055592.1"/>
    </source>
</evidence>
<keyword evidence="6" id="KW-0378">Hydrolase</keyword>
<dbReference type="Pfam" id="PF03372">
    <property type="entry name" value="Exo_endo_phos"/>
    <property type="match status" value="1"/>
</dbReference>
<dbReference type="GO" id="GO:0048511">
    <property type="term" value="P:rhythmic process"/>
    <property type="evidence" value="ECO:0007669"/>
    <property type="project" value="UniProtKB-KW"/>
</dbReference>
<dbReference type="GO" id="GO:0046872">
    <property type="term" value="F:metal ion binding"/>
    <property type="evidence" value="ECO:0007669"/>
    <property type="project" value="UniProtKB-KW"/>
</dbReference>
<dbReference type="OrthoDB" id="276515at2759"/>
<dbReference type="FunFam" id="3.60.10.10:FF:000012">
    <property type="entry name" value="nocturnin isoform X2"/>
    <property type="match status" value="1"/>
</dbReference>